<feature type="domain" description="UspA" evidence="2">
    <location>
        <begin position="154"/>
        <end position="293"/>
    </location>
</feature>
<feature type="domain" description="UspA" evidence="2">
    <location>
        <begin position="4"/>
        <end position="140"/>
    </location>
</feature>
<accession>A0A843YJP8</accession>
<gene>
    <name evidence="3" type="ORF">GEV47_00680</name>
</gene>
<protein>
    <recommendedName>
        <fullName evidence="2">UspA domain-containing protein</fullName>
    </recommendedName>
</protein>
<dbReference type="PANTHER" id="PTHR46268">
    <property type="entry name" value="STRESS RESPONSE PROTEIN NHAX"/>
    <property type="match status" value="1"/>
</dbReference>
<dbReference type="AlphaFoldDB" id="A0A843YJP8"/>
<evidence type="ECO:0000313" key="4">
    <source>
        <dbReference type="Proteomes" id="UP000451565"/>
    </source>
</evidence>
<dbReference type="InterPro" id="IPR006016">
    <property type="entry name" value="UspA"/>
</dbReference>
<evidence type="ECO:0000313" key="3">
    <source>
        <dbReference type="EMBL" id="MQQ99199.1"/>
    </source>
</evidence>
<dbReference type="InterPro" id="IPR014729">
    <property type="entry name" value="Rossmann-like_a/b/a_fold"/>
</dbReference>
<evidence type="ECO:0000259" key="2">
    <source>
        <dbReference type="Pfam" id="PF00582"/>
    </source>
</evidence>
<dbReference type="Proteomes" id="UP000451565">
    <property type="component" value="Unassembled WGS sequence"/>
</dbReference>
<keyword evidence="4" id="KW-1185">Reference proteome</keyword>
<name>A0A843YJP8_9BURK</name>
<dbReference type="EMBL" id="WINI01000001">
    <property type="protein sequence ID" value="MQQ99199.1"/>
    <property type="molecule type" value="Genomic_DNA"/>
</dbReference>
<dbReference type="CDD" id="cd00293">
    <property type="entry name" value="USP-like"/>
    <property type="match status" value="2"/>
</dbReference>
<dbReference type="Pfam" id="PF00582">
    <property type="entry name" value="Usp"/>
    <property type="match status" value="2"/>
</dbReference>
<organism evidence="3 4">
    <name type="scientific">Glaciimonas soli</name>
    <dbReference type="NCBI Taxonomy" id="2590999"/>
    <lineage>
        <taxon>Bacteria</taxon>
        <taxon>Pseudomonadati</taxon>
        <taxon>Pseudomonadota</taxon>
        <taxon>Betaproteobacteria</taxon>
        <taxon>Burkholderiales</taxon>
        <taxon>Oxalobacteraceae</taxon>
        <taxon>Glaciimonas</taxon>
    </lineage>
</organism>
<evidence type="ECO:0000256" key="1">
    <source>
        <dbReference type="ARBA" id="ARBA00008791"/>
    </source>
</evidence>
<reference evidence="3 4" key="1">
    <citation type="submission" date="2019-10" db="EMBL/GenBank/DDBJ databases">
        <title>Glaciimonas soli sp. nov., a psychrophilic bacterium isolated from the forest soil of a high elevation mountain in Taiwan.</title>
        <authorList>
            <person name="Wang L.-T."/>
            <person name="Shieh W.Y."/>
        </authorList>
    </citation>
    <scope>NUCLEOTIDE SEQUENCE [LARGE SCALE GENOMIC DNA]</scope>
    <source>
        <strain evidence="3 4">GS1</strain>
    </source>
</reference>
<proteinExistence type="inferred from homology"/>
<dbReference type="Gene3D" id="3.40.50.620">
    <property type="entry name" value="HUPs"/>
    <property type="match status" value="2"/>
</dbReference>
<comment type="caution">
    <text evidence="3">The sequence shown here is derived from an EMBL/GenBank/DDBJ whole genome shotgun (WGS) entry which is preliminary data.</text>
</comment>
<comment type="similarity">
    <text evidence="1">Belongs to the universal stress protein A family.</text>
</comment>
<sequence length="296" mass="31727">MIMQTCLVGYTPDAAGEEALSLARIWARAHGWTLVVCVVAPEAWGHPSLAKLDVEYANFLSQHTQESIDKAQAFLVNTSNVRYIRFASTSVSAGLLAAAKQENADLIVLGSSRSGPVGGISTGGMISEIMHSSEFPIAIAPRGYSAGENAVIERFTCAYSGLEAASGTVHKAHEIATAMAVPLRLVSFAVRDGHMYPPLVGYQAEESLADAWREQAQVSLTRVKKQLASQQTPVEIAVAVKETWEEALNSFDWLPGEMLILGSSRMGVLKRVFLGSNANKIIQASPVSVMVLPRAS</sequence>
<dbReference type="OrthoDB" id="5242641at2"/>
<dbReference type="PANTHER" id="PTHR46268:SF6">
    <property type="entry name" value="UNIVERSAL STRESS PROTEIN UP12"/>
    <property type="match status" value="1"/>
</dbReference>
<dbReference type="SUPFAM" id="SSF52402">
    <property type="entry name" value="Adenine nucleotide alpha hydrolases-like"/>
    <property type="match status" value="2"/>
</dbReference>